<gene>
    <name evidence="1" type="ORF">PIBRA_LOCUS3916</name>
</gene>
<sequence length="172" mass="19161">MRPWTLCNIQKTANLTFKISPFGKLIFQTYAADVTAVISFRSLTGVRTTGDECAEPMIVLGAAARRGLVSSHQLAKELEEGESQGARWHAGFAALRAQHLQLDRLRARAHPRRYRRAMTRPSAVGHAVSLRSTLDPLLQSTRCHKRARIQNTSRPTRALWPVAGPILPDTTR</sequence>
<protein>
    <submittedName>
        <fullName evidence="1">Uncharacterized protein</fullName>
    </submittedName>
</protein>
<dbReference type="Proteomes" id="UP001152562">
    <property type="component" value="Unassembled WGS sequence"/>
</dbReference>
<evidence type="ECO:0000313" key="1">
    <source>
        <dbReference type="EMBL" id="CAH4021972.1"/>
    </source>
</evidence>
<comment type="caution">
    <text evidence="1">The sequence shown here is derived from an EMBL/GenBank/DDBJ whole genome shotgun (WGS) entry which is preliminary data.</text>
</comment>
<dbReference type="EMBL" id="CALOZG010000004">
    <property type="protein sequence ID" value="CAH4021972.1"/>
    <property type="molecule type" value="Genomic_DNA"/>
</dbReference>
<keyword evidence="2" id="KW-1185">Reference proteome</keyword>
<name>A0A9P0TBQ9_PIEBR</name>
<proteinExistence type="predicted"/>
<organism evidence="1 2">
    <name type="scientific">Pieris brassicae</name>
    <name type="common">White butterfly</name>
    <name type="synonym">Large white butterfly</name>
    <dbReference type="NCBI Taxonomy" id="7116"/>
    <lineage>
        <taxon>Eukaryota</taxon>
        <taxon>Metazoa</taxon>
        <taxon>Ecdysozoa</taxon>
        <taxon>Arthropoda</taxon>
        <taxon>Hexapoda</taxon>
        <taxon>Insecta</taxon>
        <taxon>Pterygota</taxon>
        <taxon>Neoptera</taxon>
        <taxon>Endopterygota</taxon>
        <taxon>Lepidoptera</taxon>
        <taxon>Glossata</taxon>
        <taxon>Ditrysia</taxon>
        <taxon>Papilionoidea</taxon>
        <taxon>Pieridae</taxon>
        <taxon>Pierinae</taxon>
        <taxon>Pieris</taxon>
    </lineage>
</organism>
<evidence type="ECO:0000313" key="2">
    <source>
        <dbReference type="Proteomes" id="UP001152562"/>
    </source>
</evidence>
<dbReference type="AlphaFoldDB" id="A0A9P0TBQ9"/>
<reference evidence="1" key="1">
    <citation type="submission" date="2022-05" db="EMBL/GenBank/DDBJ databases">
        <authorList>
            <person name="Okamura Y."/>
        </authorList>
    </citation>
    <scope>NUCLEOTIDE SEQUENCE</scope>
</reference>
<accession>A0A9P0TBQ9</accession>